<evidence type="ECO:0000313" key="3">
    <source>
        <dbReference type="Proteomes" id="UP000240760"/>
    </source>
</evidence>
<dbReference type="AlphaFoldDB" id="A0A2T4CEM8"/>
<organism evidence="2 3">
    <name type="scientific">Trichoderma longibrachiatum ATCC 18648</name>
    <dbReference type="NCBI Taxonomy" id="983965"/>
    <lineage>
        <taxon>Eukaryota</taxon>
        <taxon>Fungi</taxon>
        <taxon>Dikarya</taxon>
        <taxon>Ascomycota</taxon>
        <taxon>Pezizomycotina</taxon>
        <taxon>Sordariomycetes</taxon>
        <taxon>Hypocreomycetidae</taxon>
        <taxon>Hypocreales</taxon>
        <taxon>Hypocreaceae</taxon>
        <taxon>Trichoderma</taxon>
    </lineage>
</organism>
<dbReference type="EMBL" id="KZ679127">
    <property type="protein sequence ID" value="PTB80003.1"/>
    <property type="molecule type" value="Genomic_DNA"/>
</dbReference>
<protein>
    <submittedName>
        <fullName evidence="2">Uncharacterized protein</fullName>
    </submittedName>
</protein>
<reference evidence="2 3" key="1">
    <citation type="submission" date="2016-07" db="EMBL/GenBank/DDBJ databases">
        <title>Multiple horizontal gene transfer events from other fungi enriched the ability of initially mycotrophic Trichoderma (Ascomycota) to feed on dead plant biomass.</title>
        <authorList>
            <consortium name="DOE Joint Genome Institute"/>
            <person name="Aerts A."/>
            <person name="Atanasova L."/>
            <person name="Chenthamara K."/>
            <person name="Zhang J."/>
            <person name="Grujic M."/>
            <person name="Henrissat B."/>
            <person name="Kuo A."/>
            <person name="Salamov A."/>
            <person name="Lipzen A."/>
            <person name="Labutti K."/>
            <person name="Barry K."/>
            <person name="Miao Y."/>
            <person name="Rahimi M.J."/>
            <person name="Shen Q."/>
            <person name="Grigoriev I.V."/>
            <person name="Kubicek C.P."/>
            <person name="Druzhinina I.S."/>
        </authorList>
    </citation>
    <scope>NUCLEOTIDE SEQUENCE [LARGE SCALE GENOMIC DNA]</scope>
    <source>
        <strain evidence="2 3">ATCC 18648</strain>
    </source>
</reference>
<evidence type="ECO:0000313" key="2">
    <source>
        <dbReference type="EMBL" id="PTB80003.1"/>
    </source>
</evidence>
<name>A0A2T4CEM8_TRILO</name>
<feature type="region of interest" description="Disordered" evidence="1">
    <location>
        <begin position="93"/>
        <end position="119"/>
    </location>
</feature>
<proteinExistence type="predicted"/>
<sequence>MPRATIAASTTVCSRTESQYTIVLFGMDSWVGIITSPFLSLGHPANCAPCMHVEMHVPVGRCRSRRRDARPRQPSSYATLQSENLPRCVITGPSGNKQVQTDKDGHAVVVGQDQGNMKR</sequence>
<gene>
    <name evidence="2" type="ORF">M440DRAFT_1108244</name>
</gene>
<accession>A0A2T4CEM8</accession>
<dbReference type="Proteomes" id="UP000240760">
    <property type="component" value="Unassembled WGS sequence"/>
</dbReference>
<keyword evidence="3" id="KW-1185">Reference proteome</keyword>
<evidence type="ECO:0000256" key="1">
    <source>
        <dbReference type="SAM" id="MobiDB-lite"/>
    </source>
</evidence>